<keyword evidence="2" id="KW-0677">Repeat</keyword>
<dbReference type="InterPro" id="IPR051550">
    <property type="entry name" value="SCF-Subunits/Alg-Epimerases"/>
</dbReference>
<evidence type="ECO:0000313" key="7">
    <source>
        <dbReference type="Proteomes" id="UP000660862"/>
    </source>
</evidence>
<dbReference type="NCBIfam" id="TIGR04247">
    <property type="entry name" value="NosD_copper_fam"/>
    <property type="match status" value="1"/>
</dbReference>
<accession>A0A917M8R0</accession>
<protein>
    <submittedName>
        <fullName evidence="6">Copper ABC transporter substrate-binding protein</fullName>
    </submittedName>
</protein>
<dbReference type="SMART" id="SM00710">
    <property type="entry name" value="PbH1"/>
    <property type="match status" value="9"/>
</dbReference>
<dbReference type="SUPFAM" id="SSF51126">
    <property type="entry name" value="Pectin lyase-like"/>
    <property type="match status" value="1"/>
</dbReference>
<dbReference type="Pfam" id="PF05048">
    <property type="entry name" value="NosD"/>
    <property type="match status" value="1"/>
</dbReference>
<evidence type="ECO:0000313" key="6">
    <source>
        <dbReference type="EMBL" id="GGG84542.1"/>
    </source>
</evidence>
<evidence type="ECO:0000256" key="3">
    <source>
        <dbReference type="ARBA" id="ARBA00022786"/>
    </source>
</evidence>
<comment type="pathway">
    <text evidence="1">Protein modification; protein ubiquitination.</text>
</comment>
<dbReference type="Gene3D" id="2.160.20.10">
    <property type="entry name" value="Single-stranded right-handed beta-helix, Pectin lyase-like"/>
    <property type="match status" value="1"/>
</dbReference>
<evidence type="ECO:0000256" key="2">
    <source>
        <dbReference type="ARBA" id="ARBA00022737"/>
    </source>
</evidence>
<organism evidence="6 7">
    <name type="scientific">Parapedobacter pyrenivorans</name>
    <dbReference type="NCBI Taxonomy" id="1305674"/>
    <lineage>
        <taxon>Bacteria</taxon>
        <taxon>Pseudomonadati</taxon>
        <taxon>Bacteroidota</taxon>
        <taxon>Sphingobacteriia</taxon>
        <taxon>Sphingobacteriales</taxon>
        <taxon>Sphingobacteriaceae</taxon>
        <taxon>Parapedobacter</taxon>
    </lineage>
</organism>
<evidence type="ECO:0000256" key="4">
    <source>
        <dbReference type="SAM" id="SignalP"/>
    </source>
</evidence>
<evidence type="ECO:0000256" key="1">
    <source>
        <dbReference type="ARBA" id="ARBA00004906"/>
    </source>
</evidence>
<keyword evidence="4" id="KW-0732">Signal</keyword>
<reference evidence="6" key="2">
    <citation type="submission" date="2020-09" db="EMBL/GenBank/DDBJ databases">
        <authorList>
            <person name="Sun Q."/>
            <person name="Zhou Y."/>
        </authorList>
    </citation>
    <scope>NUCLEOTIDE SEQUENCE</scope>
    <source>
        <strain evidence="6">CGMCC 1.12195</strain>
    </source>
</reference>
<dbReference type="InterPro" id="IPR006626">
    <property type="entry name" value="PbH1"/>
</dbReference>
<name>A0A917M8R0_9SPHI</name>
<dbReference type="InterPro" id="IPR007742">
    <property type="entry name" value="NosD_dom"/>
</dbReference>
<dbReference type="PANTHER" id="PTHR22990">
    <property type="entry name" value="F-BOX ONLY PROTEIN"/>
    <property type="match status" value="1"/>
</dbReference>
<dbReference type="InterPro" id="IPR022441">
    <property type="entry name" value="Para_beta_helix_rpt-2"/>
</dbReference>
<dbReference type="NCBIfam" id="TIGR03804">
    <property type="entry name" value="para_beta_helix"/>
    <property type="match status" value="1"/>
</dbReference>
<reference evidence="6" key="1">
    <citation type="journal article" date="2014" name="Int. J. Syst. Evol. Microbiol.">
        <title>Complete genome sequence of Corynebacterium casei LMG S-19264T (=DSM 44701T), isolated from a smear-ripened cheese.</title>
        <authorList>
            <consortium name="US DOE Joint Genome Institute (JGI-PGF)"/>
            <person name="Walter F."/>
            <person name="Albersmeier A."/>
            <person name="Kalinowski J."/>
            <person name="Ruckert C."/>
        </authorList>
    </citation>
    <scope>NUCLEOTIDE SEQUENCE</scope>
    <source>
        <strain evidence="6">CGMCC 1.12195</strain>
    </source>
</reference>
<keyword evidence="7" id="KW-1185">Reference proteome</keyword>
<dbReference type="InterPro" id="IPR012334">
    <property type="entry name" value="Pectin_lyas_fold"/>
</dbReference>
<dbReference type="InterPro" id="IPR011050">
    <property type="entry name" value="Pectin_lyase_fold/virulence"/>
</dbReference>
<feature type="domain" description="Periplasmic copper-binding protein NosD beta helix" evidence="5">
    <location>
        <begin position="162"/>
        <end position="347"/>
    </location>
</feature>
<dbReference type="EMBL" id="BMER01000001">
    <property type="protein sequence ID" value="GGG84542.1"/>
    <property type="molecule type" value="Genomic_DNA"/>
</dbReference>
<dbReference type="PANTHER" id="PTHR22990:SF15">
    <property type="entry name" value="F-BOX ONLY PROTEIN 10"/>
    <property type="match status" value="1"/>
</dbReference>
<dbReference type="AlphaFoldDB" id="A0A917M8R0"/>
<evidence type="ECO:0000259" key="5">
    <source>
        <dbReference type="Pfam" id="PF05048"/>
    </source>
</evidence>
<sequence length="415" mass="46852">MTRYFYVVFCVFVCLAVSGMSYAATIQVGASYHIKSINHALGLVADGDTIRVHAGVYREGNIAIRKRVVLIGVGNPVIDGEKQHEPFSVFAPNVTIRGFTIKASGRSSIRDIAAIKIYDTRHATIADNILDDNFFGIYMQNAKQCTVRNNQLTAYGETEQLTGNGIHSWKSDSLYIAGNTIVGHRDGIYLEFVTRTEVRDNHALHNRRYGLHFMFSHDNGYYANTFTGNGAGVAVMYTKHVRMAHNTFNENWGDAAYGLLLKDITDSHIEHNVFSRNTTAILMEGSNRVQMQRNQFEGNGWALKMQASCMDNVVTENNFVQNTFDVATNGSLVLNTFARNYWDKYEGYDLDKDHEGDVPFRPVSLYSMVVEKFPMAMLLFRSFIVMLLDRTERVIPSLTPENLKDDFPLMKPIDV</sequence>
<comment type="caution">
    <text evidence="6">The sequence shown here is derived from an EMBL/GenBank/DDBJ whole genome shotgun (WGS) entry which is preliminary data.</text>
</comment>
<dbReference type="RefSeq" id="WP_188505460.1">
    <property type="nucleotide sequence ID" value="NZ_BMER01000001.1"/>
</dbReference>
<proteinExistence type="predicted"/>
<dbReference type="InterPro" id="IPR026464">
    <property type="entry name" value="NosD_copper_fam"/>
</dbReference>
<dbReference type="Proteomes" id="UP000660862">
    <property type="component" value="Unassembled WGS sequence"/>
</dbReference>
<feature type="signal peptide" evidence="4">
    <location>
        <begin position="1"/>
        <end position="23"/>
    </location>
</feature>
<keyword evidence="3" id="KW-0833">Ubl conjugation pathway</keyword>
<gene>
    <name evidence="6" type="primary">nosD</name>
    <name evidence="6" type="ORF">GCM10007415_17140</name>
</gene>
<feature type="chain" id="PRO_5037158864" evidence="4">
    <location>
        <begin position="24"/>
        <end position="415"/>
    </location>
</feature>